<proteinExistence type="predicted"/>
<dbReference type="Proteomes" id="UP001642409">
    <property type="component" value="Unassembled WGS sequence"/>
</dbReference>
<accession>A0AA86NPA8</accession>
<sequence>MNTFEFFNIIVVTKSVQFETFQSAACFLVDLVLFLCPVRDRVAGTAGNSRYCVKGNTLIISWTLLPLYSIQRCLSMNQEITLISLLNQQLQYYEYQFPHKHVEILQNSCHTIVVIQRMNSIPLLLNLYIVSS</sequence>
<evidence type="ECO:0000313" key="4">
    <source>
        <dbReference type="Proteomes" id="UP001642409"/>
    </source>
</evidence>
<dbReference type="AlphaFoldDB" id="A0AA86NPA8"/>
<evidence type="ECO:0000313" key="1">
    <source>
        <dbReference type="EMBL" id="CAI9922335.1"/>
    </source>
</evidence>
<reference evidence="2 4" key="2">
    <citation type="submission" date="2024-07" db="EMBL/GenBank/DDBJ databases">
        <authorList>
            <person name="Akdeniz Z."/>
        </authorList>
    </citation>
    <scope>NUCLEOTIDE SEQUENCE [LARGE SCALE GENOMIC DNA]</scope>
</reference>
<evidence type="ECO:0000313" key="2">
    <source>
        <dbReference type="EMBL" id="CAL5989924.1"/>
    </source>
</evidence>
<comment type="caution">
    <text evidence="1">The sequence shown here is derived from an EMBL/GenBank/DDBJ whole genome shotgun (WGS) entry which is preliminary data.</text>
</comment>
<protein>
    <submittedName>
        <fullName evidence="2">Hypothetical_protein</fullName>
    </submittedName>
</protein>
<keyword evidence="4" id="KW-1185">Reference proteome</keyword>
<evidence type="ECO:0000313" key="3">
    <source>
        <dbReference type="EMBL" id="CAL6030156.1"/>
    </source>
</evidence>
<name>A0AA86NPA8_9EUKA</name>
<dbReference type="EMBL" id="CAXDID020000114">
    <property type="protein sequence ID" value="CAL6030156.1"/>
    <property type="molecule type" value="Genomic_DNA"/>
</dbReference>
<organism evidence="1">
    <name type="scientific">Hexamita inflata</name>
    <dbReference type="NCBI Taxonomy" id="28002"/>
    <lineage>
        <taxon>Eukaryota</taxon>
        <taxon>Metamonada</taxon>
        <taxon>Diplomonadida</taxon>
        <taxon>Hexamitidae</taxon>
        <taxon>Hexamitinae</taxon>
        <taxon>Hexamita</taxon>
    </lineage>
</organism>
<dbReference type="EMBL" id="CATOUU010000248">
    <property type="protein sequence ID" value="CAI9922335.1"/>
    <property type="molecule type" value="Genomic_DNA"/>
</dbReference>
<reference evidence="1" key="1">
    <citation type="submission" date="2023-06" db="EMBL/GenBank/DDBJ databases">
        <authorList>
            <person name="Kurt Z."/>
        </authorList>
    </citation>
    <scope>NUCLEOTIDE SEQUENCE</scope>
</reference>
<gene>
    <name evidence="2" type="ORF">HINF_LOCUS11097</name>
    <name evidence="3" type="ORF">HINF_LOCUS33033</name>
    <name evidence="1" type="ORF">HINF_LOCUS9980</name>
</gene>
<dbReference type="EMBL" id="CAXDID020000024">
    <property type="protein sequence ID" value="CAL5989924.1"/>
    <property type="molecule type" value="Genomic_DNA"/>
</dbReference>